<sequence length="120" mass="13199">MSTNMEAKGLVDQLMHQVVGLRLEIDKALEHSFFQVLEADQKSNPSSGSSSKRPLEGVTDHGHDTKRARHDYDNDNGDVLEDGNNSVHISFSVRPIGQVHSLEVVKHALVVDDDHACSSI</sequence>
<name>A0A9P7XUD7_9FUNG</name>
<evidence type="ECO:0000313" key="2">
    <source>
        <dbReference type="EMBL" id="KAG9067564.1"/>
    </source>
</evidence>
<feature type="region of interest" description="Disordered" evidence="1">
    <location>
        <begin position="39"/>
        <end position="81"/>
    </location>
</feature>
<accession>A0A9P7XUD7</accession>
<dbReference type="AlphaFoldDB" id="A0A9P7XUD7"/>
<comment type="caution">
    <text evidence="2">The sequence shown here is derived from an EMBL/GenBank/DDBJ whole genome shotgun (WGS) entry which is preliminary data.</text>
</comment>
<evidence type="ECO:0000256" key="1">
    <source>
        <dbReference type="SAM" id="MobiDB-lite"/>
    </source>
</evidence>
<dbReference type="EMBL" id="JAHRHY010000008">
    <property type="protein sequence ID" value="KAG9067564.1"/>
    <property type="molecule type" value="Genomic_DNA"/>
</dbReference>
<keyword evidence="3" id="KW-1185">Reference proteome</keyword>
<organism evidence="2 3">
    <name type="scientific">Linnemannia hyalina</name>
    <dbReference type="NCBI Taxonomy" id="64524"/>
    <lineage>
        <taxon>Eukaryota</taxon>
        <taxon>Fungi</taxon>
        <taxon>Fungi incertae sedis</taxon>
        <taxon>Mucoromycota</taxon>
        <taxon>Mortierellomycotina</taxon>
        <taxon>Mortierellomycetes</taxon>
        <taxon>Mortierellales</taxon>
        <taxon>Mortierellaceae</taxon>
        <taxon>Linnemannia</taxon>
    </lineage>
</organism>
<reference evidence="2" key="1">
    <citation type="submission" date="2021-06" db="EMBL/GenBank/DDBJ databases">
        <title>Genome Sequence of Mortierella hyaline Strain SCG-10, a Cold-Adapted, Nitrate-Reducing Fungus Isolated from Soil in Minnesota, USA.</title>
        <authorList>
            <person name="Aldossari N."/>
        </authorList>
    </citation>
    <scope>NUCLEOTIDE SEQUENCE</scope>
    <source>
        <strain evidence="2">SCG-10</strain>
    </source>
</reference>
<evidence type="ECO:0000313" key="3">
    <source>
        <dbReference type="Proteomes" id="UP000707451"/>
    </source>
</evidence>
<dbReference type="Proteomes" id="UP000707451">
    <property type="component" value="Unassembled WGS sequence"/>
</dbReference>
<dbReference type="OrthoDB" id="2412094at2759"/>
<gene>
    <name evidence="2" type="ORF">KI688_012349</name>
</gene>
<proteinExistence type="predicted"/>
<protein>
    <submittedName>
        <fullName evidence="2">Uncharacterized protein</fullName>
    </submittedName>
</protein>
<feature type="compositionally biased region" description="Basic and acidic residues" evidence="1">
    <location>
        <begin position="53"/>
        <end position="73"/>
    </location>
</feature>